<evidence type="ECO:0000313" key="3">
    <source>
        <dbReference type="Proteomes" id="UP001634394"/>
    </source>
</evidence>
<proteinExistence type="predicted"/>
<accession>A0ABD3TMY2</accession>
<feature type="signal peptide" evidence="1">
    <location>
        <begin position="1"/>
        <end position="18"/>
    </location>
</feature>
<gene>
    <name evidence="2" type="ORF">ACJMK2_022797</name>
</gene>
<reference evidence="2 3" key="1">
    <citation type="submission" date="2024-11" db="EMBL/GenBank/DDBJ databases">
        <title>Chromosome-level genome assembly of the freshwater bivalve Anodonta woodiana.</title>
        <authorList>
            <person name="Chen X."/>
        </authorList>
    </citation>
    <scope>NUCLEOTIDE SEQUENCE [LARGE SCALE GENOMIC DNA]</scope>
    <source>
        <strain evidence="2">MN2024</strain>
        <tissue evidence="2">Gills</tissue>
    </source>
</reference>
<evidence type="ECO:0000313" key="2">
    <source>
        <dbReference type="EMBL" id="KAL3837438.1"/>
    </source>
</evidence>
<comment type="caution">
    <text evidence="2">The sequence shown here is derived from an EMBL/GenBank/DDBJ whole genome shotgun (WGS) entry which is preliminary data.</text>
</comment>
<evidence type="ECO:0000256" key="1">
    <source>
        <dbReference type="SAM" id="SignalP"/>
    </source>
</evidence>
<keyword evidence="3" id="KW-1185">Reference proteome</keyword>
<name>A0ABD3TMY2_SINWO</name>
<protein>
    <submittedName>
        <fullName evidence="2">Uncharacterized protein</fullName>
    </submittedName>
</protein>
<dbReference type="EMBL" id="JBJQND010000018">
    <property type="protein sequence ID" value="KAL3837438.1"/>
    <property type="molecule type" value="Genomic_DNA"/>
</dbReference>
<sequence length="91" mass="9663">MKLTIAILLLSFVAAAFAQFACVTDADCTHHCAEHAGQECRDGVCHCVHHTNPNPPHTPGRRQTCAEHGACTCADGTPGHCDHAGVCHCHH</sequence>
<dbReference type="AlphaFoldDB" id="A0ABD3TMY2"/>
<organism evidence="2 3">
    <name type="scientific">Sinanodonta woodiana</name>
    <name type="common">Chinese pond mussel</name>
    <name type="synonym">Anodonta woodiana</name>
    <dbReference type="NCBI Taxonomy" id="1069815"/>
    <lineage>
        <taxon>Eukaryota</taxon>
        <taxon>Metazoa</taxon>
        <taxon>Spiralia</taxon>
        <taxon>Lophotrochozoa</taxon>
        <taxon>Mollusca</taxon>
        <taxon>Bivalvia</taxon>
        <taxon>Autobranchia</taxon>
        <taxon>Heteroconchia</taxon>
        <taxon>Palaeoheterodonta</taxon>
        <taxon>Unionida</taxon>
        <taxon>Unionoidea</taxon>
        <taxon>Unionidae</taxon>
        <taxon>Unioninae</taxon>
        <taxon>Sinanodonta</taxon>
    </lineage>
</organism>
<keyword evidence="1" id="KW-0732">Signal</keyword>
<feature type="chain" id="PRO_5044780405" evidence="1">
    <location>
        <begin position="19"/>
        <end position="91"/>
    </location>
</feature>
<dbReference type="Proteomes" id="UP001634394">
    <property type="component" value="Unassembled WGS sequence"/>
</dbReference>